<evidence type="ECO:0000313" key="3">
    <source>
        <dbReference type="Proteomes" id="UP000664332"/>
    </source>
</evidence>
<evidence type="ECO:0000313" key="2">
    <source>
        <dbReference type="EMBL" id="MBN9643641.1"/>
    </source>
</evidence>
<organism evidence="2 3">
    <name type="scientific">Corynebacterium mendelii</name>
    <dbReference type="NCBI Taxonomy" id="2765362"/>
    <lineage>
        <taxon>Bacteria</taxon>
        <taxon>Bacillati</taxon>
        <taxon>Actinomycetota</taxon>
        <taxon>Actinomycetes</taxon>
        <taxon>Mycobacteriales</taxon>
        <taxon>Corynebacteriaceae</taxon>
        <taxon>Corynebacterium</taxon>
    </lineage>
</organism>
<dbReference type="PANTHER" id="PTHR11614">
    <property type="entry name" value="PHOSPHOLIPASE-RELATED"/>
    <property type="match status" value="1"/>
</dbReference>
<comment type="caution">
    <text evidence="2">The sequence shown here is derived from an EMBL/GenBank/DDBJ whole genome shotgun (WGS) entry which is preliminary data.</text>
</comment>
<dbReference type="Pfam" id="PF12146">
    <property type="entry name" value="Hydrolase_4"/>
    <property type="match status" value="1"/>
</dbReference>
<evidence type="ECO:0000259" key="1">
    <source>
        <dbReference type="Pfam" id="PF12146"/>
    </source>
</evidence>
<dbReference type="InterPro" id="IPR051044">
    <property type="entry name" value="MAG_DAG_Lipase"/>
</dbReference>
<feature type="domain" description="Serine aminopeptidase S33" evidence="1">
    <location>
        <begin position="26"/>
        <end position="251"/>
    </location>
</feature>
<dbReference type="GO" id="GO:0003824">
    <property type="term" value="F:catalytic activity"/>
    <property type="evidence" value="ECO:0007669"/>
    <property type="project" value="UniProtKB-ARBA"/>
</dbReference>
<dbReference type="RefSeq" id="WP_207118383.1">
    <property type="nucleotide sequence ID" value="NZ_JAFLEQ010000005.1"/>
</dbReference>
<dbReference type="InterPro" id="IPR029058">
    <property type="entry name" value="AB_hydrolase_fold"/>
</dbReference>
<dbReference type="SUPFAM" id="SSF53474">
    <property type="entry name" value="alpha/beta-Hydrolases"/>
    <property type="match status" value="1"/>
</dbReference>
<sequence length="267" mass="29384">MAEEQDFQLTGGAGSLHGHAWLPPGQPRMIVLICHGYGEHLGRFAHVAEFFRDQGAAVFAIDHRGHGRSAGEKVLVDDFDELVDDFRLLTGYARDKFPDLDVALVGHSMGGMLSVRYAQRFPDDLAAVVVTGPVIGQWDPGRVLAQADPVPEIPVDPGVLSRDAGVGQAYMSDPLVWHGSFHTQTILAFVEMIGRIDAAGTVEVPMLWMHGTADQLVPYEGTKKGWEKIAKDSDRHIFFDGARHELFNETNKQEVVDHALAFINDHI</sequence>
<proteinExistence type="predicted"/>
<dbReference type="InterPro" id="IPR022742">
    <property type="entry name" value="Hydrolase_4"/>
</dbReference>
<keyword evidence="3" id="KW-1185">Reference proteome</keyword>
<reference evidence="2" key="1">
    <citation type="submission" date="2021-03" db="EMBL/GenBank/DDBJ databases">
        <authorList>
            <person name="Sun Q."/>
        </authorList>
    </citation>
    <scope>NUCLEOTIDE SEQUENCE</scope>
    <source>
        <strain evidence="2">CCM 8862</strain>
    </source>
</reference>
<gene>
    <name evidence="2" type="ORF">JZY06_03210</name>
</gene>
<dbReference type="EMBL" id="JAFLEQ010000005">
    <property type="protein sequence ID" value="MBN9643641.1"/>
    <property type="molecule type" value="Genomic_DNA"/>
</dbReference>
<dbReference type="AlphaFoldDB" id="A0A939IUX0"/>
<protein>
    <submittedName>
        <fullName evidence="2">Lysophospholipase</fullName>
    </submittedName>
</protein>
<dbReference type="Gene3D" id="3.40.50.1820">
    <property type="entry name" value="alpha/beta hydrolase"/>
    <property type="match status" value="1"/>
</dbReference>
<accession>A0A939IUX0</accession>
<dbReference type="Proteomes" id="UP000664332">
    <property type="component" value="Unassembled WGS sequence"/>
</dbReference>
<dbReference type="PRINTS" id="PR00111">
    <property type="entry name" value="ABHYDROLASE"/>
</dbReference>
<name>A0A939IUX0_9CORY</name>
<dbReference type="InterPro" id="IPR000073">
    <property type="entry name" value="AB_hydrolase_1"/>
</dbReference>